<feature type="region of interest" description="Disordered" evidence="10">
    <location>
        <begin position="1"/>
        <end position="31"/>
    </location>
</feature>
<comment type="function">
    <text evidence="9">Component of the Mediator complex, a coactivator involved in the regulated transcription of nearly all RNA polymerase II-dependent genes. Mediator functions as a bridge to convey information from gene-specific regulatory proteins to the basal RNA polymerase II transcription machinery. Mediator is recruited to promoters by direct interactions with regulatory proteins and serves as a scaffold for the assembly of a functional preinitiation complex with RNA polymerase II and the general transcription factors.</text>
</comment>
<comment type="caution">
    <text evidence="12">The sequence shown here is derived from an EMBL/GenBank/DDBJ whole genome shotgun (WGS) entry which is preliminary data.</text>
</comment>
<evidence type="ECO:0000256" key="4">
    <source>
        <dbReference type="ARBA" id="ARBA00023015"/>
    </source>
</evidence>
<accession>A0AAN7UNE6</accession>
<evidence type="ECO:0000313" key="12">
    <source>
        <dbReference type="EMBL" id="KAK5624604.1"/>
    </source>
</evidence>
<protein>
    <recommendedName>
        <fullName evidence="3 9">Mediator of RNA polymerase II transcription subunit 14</fullName>
    </recommendedName>
    <alternativeName>
        <fullName evidence="8 9">Mediator complex subunit 14</fullName>
    </alternativeName>
</protein>
<proteinExistence type="inferred from homology"/>
<evidence type="ECO:0000256" key="9">
    <source>
        <dbReference type="RuleBase" id="RU365082"/>
    </source>
</evidence>
<dbReference type="GO" id="GO:0070847">
    <property type="term" value="C:core mediator complex"/>
    <property type="evidence" value="ECO:0007669"/>
    <property type="project" value="TreeGrafter"/>
</dbReference>
<evidence type="ECO:0000313" key="13">
    <source>
        <dbReference type="Proteomes" id="UP001305414"/>
    </source>
</evidence>
<evidence type="ECO:0000256" key="8">
    <source>
        <dbReference type="ARBA" id="ARBA00032007"/>
    </source>
</evidence>
<feature type="region of interest" description="Disordered" evidence="10">
    <location>
        <begin position="1068"/>
        <end position="1112"/>
    </location>
</feature>
<dbReference type="AlphaFoldDB" id="A0AAN7UNE6"/>
<keyword evidence="4 9" id="KW-0805">Transcription regulation</keyword>
<evidence type="ECO:0000256" key="1">
    <source>
        <dbReference type="ARBA" id="ARBA00004123"/>
    </source>
</evidence>
<evidence type="ECO:0000256" key="3">
    <source>
        <dbReference type="ARBA" id="ARBA00019619"/>
    </source>
</evidence>
<feature type="domain" description="Mediator complex subunit MED14 N-terminal" evidence="11">
    <location>
        <begin position="87"/>
        <end position="299"/>
    </location>
</feature>
<keyword evidence="7 9" id="KW-0539">Nucleus</keyword>
<dbReference type="PANTHER" id="PTHR12809">
    <property type="entry name" value="MEDIATOR COMPLEX SUBUNIT"/>
    <property type="match status" value="1"/>
</dbReference>
<dbReference type="EMBL" id="JAWHQM010000001">
    <property type="protein sequence ID" value="KAK5624604.1"/>
    <property type="molecule type" value="Genomic_DNA"/>
</dbReference>
<dbReference type="Pfam" id="PF26204">
    <property type="entry name" value="Med14_fung"/>
    <property type="match status" value="1"/>
</dbReference>
<comment type="subunit">
    <text evidence="9">Component of the Mediator complex.</text>
</comment>
<dbReference type="GO" id="GO:0016592">
    <property type="term" value="C:mediator complex"/>
    <property type="evidence" value="ECO:0007669"/>
    <property type="project" value="UniProtKB-UniRule"/>
</dbReference>
<evidence type="ECO:0000256" key="2">
    <source>
        <dbReference type="ARBA" id="ARBA00007813"/>
    </source>
</evidence>
<comment type="subcellular location">
    <subcellularLocation>
        <location evidence="1 9">Nucleus</location>
    </subcellularLocation>
</comment>
<dbReference type="Pfam" id="PF08638">
    <property type="entry name" value="Med14"/>
    <property type="match status" value="1"/>
</dbReference>
<evidence type="ECO:0000259" key="11">
    <source>
        <dbReference type="Pfam" id="PF08638"/>
    </source>
</evidence>
<evidence type="ECO:0000256" key="6">
    <source>
        <dbReference type="ARBA" id="ARBA00023163"/>
    </source>
</evidence>
<evidence type="ECO:0000256" key="5">
    <source>
        <dbReference type="ARBA" id="ARBA00023159"/>
    </source>
</evidence>
<dbReference type="Proteomes" id="UP001305414">
    <property type="component" value="Unassembled WGS sequence"/>
</dbReference>
<keyword evidence="13" id="KW-1185">Reference proteome</keyword>
<dbReference type="InterPro" id="IPR055122">
    <property type="entry name" value="Med14_N"/>
</dbReference>
<feature type="compositionally biased region" description="Gly residues" evidence="10">
    <location>
        <begin position="1095"/>
        <end position="1104"/>
    </location>
</feature>
<dbReference type="InterPro" id="IPR013947">
    <property type="entry name" value="Mediator_Med14"/>
</dbReference>
<dbReference type="GO" id="GO:0006357">
    <property type="term" value="P:regulation of transcription by RNA polymerase II"/>
    <property type="evidence" value="ECO:0007669"/>
    <property type="project" value="InterPro"/>
</dbReference>
<keyword evidence="6 9" id="KW-0804">Transcription</keyword>
<dbReference type="GO" id="GO:0003712">
    <property type="term" value="F:transcription coregulator activity"/>
    <property type="evidence" value="ECO:0007669"/>
    <property type="project" value="UniProtKB-UniRule"/>
</dbReference>
<comment type="similarity">
    <text evidence="2 9">Belongs to the Mediator complex subunit 14 family.</text>
</comment>
<gene>
    <name evidence="12" type="ORF">RRF57_000320</name>
</gene>
<evidence type="ECO:0000256" key="7">
    <source>
        <dbReference type="ARBA" id="ARBA00023242"/>
    </source>
</evidence>
<name>A0AAN7UNE6_9PEZI</name>
<keyword evidence="5 9" id="KW-0010">Activator</keyword>
<organism evidence="12 13">
    <name type="scientific">Xylaria bambusicola</name>
    <dbReference type="NCBI Taxonomy" id="326684"/>
    <lineage>
        <taxon>Eukaryota</taxon>
        <taxon>Fungi</taxon>
        <taxon>Dikarya</taxon>
        <taxon>Ascomycota</taxon>
        <taxon>Pezizomycotina</taxon>
        <taxon>Sordariomycetes</taxon>
        <taxon>Xylariomycetidae</taxon>
        <taxon>Xylariales</taxon>
        <taxon>Xylariaceae</taxon>
        <taxon>Xylaria</taxon>
    </lineage>
</organism>
<evidence type="ECO:0000256" key="10">
    <source>
        <dbReference type="SAM" id="MobiDB-lite"/>
    </source>
</evidence>
<reference evidence="12 13" key="1">
    <citation type="submission" date="2023-10" db="EMBL/GenBank/DDBJ databases">
        <title>Draft genome sequence of Xylaria bambusicola isolate GMP-LS, the root and basal stem rot pathogen of sugarcane in Indonesia.</title>
        <authorList>
            <person name="Selvaraj P."/>
            <person name="Muralishankar V."/>
            <person name="Muruganantham S."/>
            <person name="Sp S."/>
            <person name="Haryani S."/>
            <person name="Lau K.J.X."/>
            <person name="Naqvi N.I."/>
        </authorList>
    </citation>
    <scope>NUCLEOTIDE SEQUENCE [LARGE SCALE GENOMIC DNA]</scope>
    <source>
        <strain evidence="12">GMP-LS</strain>
    </source>
</reference>
<sequence length="1112" mass="125649">MPGVVTMESGASHFQSTNHDRNNGPFTNGAPDAINGIAGHAGNQNTTNTDVVPNGTVTNVGNSQSPAPLTSRMNDLPDEIQHITQGFVPLSVLLSRLSQQTHNQLGDEIMALAKMPLPSPTMNGNTVGADVSSDDNSPENLNKKVRLLNFVQEKHGEWVKALIIANWSRKAQPVSKLIDLMHHINKTRAIYQGSLDYMINIKRDLTYARIPNPDLRTALHVLSTGQAPWMPELNYVQSPQITPEEQMRWIENLNTLLSIRLNLEDHENIPEQFQDFEISSGRVTFRVPDEFEIDLTIADEDPEKQFWFIDFRFAFQPAPSELSDRLRDFLEMKVNEALQKDGLYGCYKFLHEFILTHKITEYVRQAMDLSKGRWADMLEVERLRRAMAIHYWSGRQPLDGPQSYIIMGVSSGRESSSTSCQNTSSRLTLRWFREGVEIKDIQFPLDEPTISTELLLNRVIGQHIEHILRRFHDAMKAQGRFVRREANLGINIVNNNPGESALTMQLNHEQYLTLKVAPITGTLLAISPQSRASFDLQSQLNRDPRRPVAEHVALLEKFRCYFVEDELNRRGKSRGWSVCNPHPVKLEETRQFLGTRGAYQLIWLKRRGIPNNWYIMVSQSLSGDQWWLTEVVKQSGSTKIATHARVPLSPSMPRYSDRFFAELTFFSSAIISQIGILGAMHKERIKYCVQDRINPMLPPNMKVPSIHVRLSEILGCHQSHMSKHISSWAFDFVEINVKNIEHRLPQSSGVPTAGGTSGKEERLASLALEQHRYNIVVDARVKVADPSRFGPLKGNVEHDVAFNERLGVFALIIEAEIGSSILNTLAHRLQALGRLASSIDTIRQSRRDVQCEDITLRNVRFSYTDQARPTSNDAQQNVYRWTASLDLQTDNMKLILDQSNPQIRATDQFNKLINSKEGFKAVPWFLSITLPIHRALNLVEQAWEAPTLTNQCHVSVFVISLDWYAVQYVIGPSKDMGRCLTLHIRLQNHNTRPEWHIYREEAGSNKQPDDEFHKVLQKLWLSEKRVWRYLGTSVAADVTHGAEILIKAMDEAVRSLVVLKSPSVSKQAQPKAVGAKNVGHNKNAGANKPRLQQTGPGGPIGSGGPVVISLDD</sequence>
<dbReference type="PANTHER" id="PTHR12809:SF2">
    <property type="entry name" value="MEDIATOR OF RNA POLYMERASE II TRANSCRIPTION SUBUNIT 14"/>
    <property type="match status" value="1"/>
</dbReference>